<protein>
    <submittedName>
        <fullName evidence="1">Uncharacterized protein</fullName>
    </submittedName>
</protein>
<dbReference type="AlphaFoldDB" id="A0A0A9HNX6"/>
<dbReference type="EMBL" id="GBRH01159454">
    <property type="protein sequence ID" value="JAE38442.1"/>
    <property type="molecule type" value="Transcribed_RNA"/>
</dbReference>
<sequence>MVALPVDDLCPCNILETSRTLNSYFSGNTHVLVISSNCSRAIHRLLSYFSLYYTFSTTWFLHFSGVSCLCASSQSYV</sequence>
<proteinExistence type="predicted"/>
<accession>A0A0A9HNX6</accession>
<reference evidence="1" key="1">
    <citation type="submission" date="2014-09" db="EMBL/GenBank/DDBJ databases">
        <authorList>
            <person name="Magalhaes I.L.F."/>
            <person name="Oliveira U."/>
            <person name="Santos F.R."/>
            <person name="Vidigal T.H.D.A."/>
            <person name="Brescovit A.D."/>
            <person name="Santos A.J."/>
        </authorList>
    </citation>
    <scope>NUCLEOTIDE SEQUENCE</scope>
    <source>
        <tissue evidence="1">Shoot tissue taken approximately 20 cm above the soil surface</tissue>
    </source>
</reference>
<organism evidence="1">
    <name type="scientific">Arundo donax</name>
    <name type="common">Giant reed</name>
    <name type="synonym">Donax arundinaceus</name>
    <dbReference type="NCBI Taxonomy" id="35708"/>
    <lineage>
        <taxon>Eukaryota</taxon>
        <taxon>Viridiplantae</taxon>
        <taxon>Streptophyta</taxon>
        <taxon>Embryophyta</taxon>
        <taxon>Tracheophyta</taxon>
        <taxon>Spermatophyta</taxon>
        <taxon>Magnoliopsida</taxon>
        <taxon>Liliopsida</taxon>
        <taxon>Poales</taxon>
        <taxon>Poaceae</taxon>
        <taxon>PACMAD clade</taxon>
        <taxon>Arundinoideae</taxon>
        <taxon>Arundineae</taxon>
        <taxon>Arundo</taxon>
    </lineage>
</organism>
<reference evidence="1" key="2">
    <citation type="journal article" date="2015" name="Data Brief">
        <title>Shoot transcriptome of the giant reed, Arundo donax.</title>
        <authorList>
            <person name="Barrero R.A."/>
            <person name="Guerrero F.D."/>
            <person name="Moolhuijzen P."/>
            <person name="Goolsby J.A."/>
            <person name="Tidwell J."/>
            <person name="Bellgard S.E."/>
            <person name="Bellgard M.I."/>
        </authorList>
    </citation>
    <scope>NUCLEOTIDE SEQUENCE</scope>
    <source>
        <tissue evidence="1">Shoot tissue taken approximately 20 cm above the soil surface</tissue>
    </source>
</reference>
<evidence type="ECO:0000313" key="1">
    <source>
        <dbReference type="EMBL" id="JAE38442.1"/>
    </source>
</evidence>
<name>A0A0A9HNX6_ARUDO</name>